<proteinExistence type="predicted"/>
<dbReference type="Gene3D" id="2.40.50.140">
    <property type="entry name" value="Nucleic acid-binding proteins"/>
    <property type="match status" value="1"/>
</dbReference>
<evidence type="ECO:0000256" key="1">
    <source>
        <dbReference type="ARBA" id="ARBA00004604"/>
    </source>
</evidence>
<reference evidence="7 8" key="2">
    <citation type="submission" date="2019-11" db="EMBL/GenBank/DDBJ databases">
        <authorList>
            <person name="Lu H."/>
        </authorList>
    </citation>
    <scope>NUCLEOTIDE SEQUENCE [LARGE SCALE GENOMIC DNA]</scope>
    <source>
        <strain evidence="7 8">FIM1</strain>
    </source>
</reference>
<protein>
    <submittedName>
        <fullName evidence="7">Exosome complex component CSL4</fullName>
    </submittedName>
</protein>
<gene>
    <name evidence="7" type="primary">CSL4</name>
    <name evidence="7" type="ORF">FIM1_3709</name>
</gene>
<evidence type="ECO:0000259" key="6">
    <source>
        <dbReference type="Pfam" id="PF21551"/>
    </source>
</evidence>
<dbReference type="CDD" id="cd05791">
    <property type="entry name" value="S1_CSL4"/>
    <property type="match status" value="1"/>
</dbReference>
<keyword evidence="8" id="KW-1185">Reference proteome</keyword>
<evidence type="ECO:0000313" key="7">
    <source>
        <dbReference type="EMBL" id="QGN16982.1"/>
    </source>
</evidence>
<feature type="region of interest" description="Disordered" evidence="4">
    <location>
        <begin position="72"/>
        <end position="98"/>
    </location>
</feature>
<dbReference type="PANTHER" id="PTHR12686:SF8">
    <property type="entry name" value="EXOSOME COMPLEX COMPONENT CSL4"/>
    <property type="match status" value="1"/>
</dbReference>
<dbReference type="Pfam" id="PF21551">
    <property type="entry name" value="CSL4_N"/>
    <property type="match status" value="1"/>
</dbReference>
<keyword evidence="3" id="KW-0271">Exosome</keyword>
<accession>A0ABX6EY35</accession>
<dbReference type="Pfam" id="PF10447">
    <property type="entry name" value="EXOSC1"/>
    <property type="match status" value="1"/>
</dbReference>
<comment type="subcellular location">
    <subcellularLocation>
        <location evidence="1">Nucleus</location>
        <location evidence="1">Nucleolus</location>
    </subcellularLocation>
</comment>
<feature type="compositionally biased region" description="Polar residues" evidence="4">
    <location>
        <begin position="76"/>
        <end position="96"/>
    </location>
</feature>
<dbReference type="Proteomes" id="UP000422736">
    <property type="component" value="Chromosome 5"/>
</dbReference>
<dbReference type="Gene3D" id="2.40.50.880">
    <property type="match status" value="1"/>
</dbReference>
<feature type="domain" description="Exosome complex component CSL4 C-terminal" evidence="5">
    <location>
        <begin position="133"/>
        <end position="238"/>
    </location>
</feature>
<evidence type="ECO:0000313" key="8">
    <source>
        <dbReference type="Proteomes" id="UP000422736"/>
    </source>
</evidence>
<dbReference type="InterPro" id="IPR048626">
    <property type="entry name" value="CSL4_N"/>
</dbReference>
<evidence type="ECO:0000256" key="3">
    <source>
        <dbReference type="ARBA" id="ARBA00022835"/>
    </source>
</evidence>
<reference evidence="7 8" key="1">
    <citation type="submission" date="2016-03" db="EMBL/GenBank/DDBJ databases">
        <title>How can Kluyveromyces marxianus grow so fast - potential evolutionary course in Saccharomyces Complex revealed by comparative genomics.</title>
        <authorList>
            <person name="Mo W."/>
            <person name="Lu W."/>
            <person name="Yang X."/>
            <person name="Qi J."/>
            <person name="Lv H."/>
        </authorList>
    </citation>
    <scope>NUCLEOTIDE SEQUENCE [LARGE SCALE GENOMIC DNA]</scope>
    <source>
        <strain evidence="7 8">FIM1</strain>
    </source>
</reference>
<feature type="domain" description="Exosome complex component CSL4 N-terminal" evidence="6">
    <location>
        <begin position="14"/>
        <end position="67"/>
    </location>
</feature>
<dbReference type="InterPro" id="IPR012340">
    <property type="entry name" value="NA-bd_OB-fold"/>
</dbReference>
<dbReference type="SUPFAM" id="SSF50249">
    <property type="entry name" value="Nucleic acid-binding proteins"/>
    <property type="match status" value="1"/>
</dbReference>
<evidence type="ECO:0000259" key="5">
    <source>
        <dbReference type="Pfam" id="PF10447"/>
    </source>
</evidence>
<dbReference type="PANTHER" id="PTHR12686">
    <property type="entry name" value="3'-5' EXORIBONUCLEASE CSL4-RELATED"/>
    <property type="match status" value="1"/>
</dbReference>
<evidence type="ECO:0000256" key="2">
    <source>
        <dbReference type="ARBA" id="ARBA00022490"/>
    </source>
</evidence>
<evidence type="ECO:0000256" key="4">
    <source>
        <dbReference type="SAM" id="MobiDB-lite"/>
    </source>
</evidence>
<organism evidence="7 8">
    <name type="scientific">Kluyveromyces marxianus</name>
    <name type="common">Yeast</name>
    <name type="synonym">Candida kefyr</name>
    <dbReference type="NCBI Taxonomy" id="4911"/>
    <lineage>
        <taxon>Eukaryota</taxon>
        <taxon>Fungi</taxon>
        <taxon>Dikarya</taxon>
        <taxon>Ascomycota</taxon>
        <taxon>Saccharomycotina</taxon>
        <taxon>Saccharomycetes</taxon>
        <taxon>Saccharomycetales</taxon>
        <taxon>Saccharomycetaceae</taxon>
        <taxon>Kluyveromyces</taxon>
    </lineage>
</organism>
<keyword evidence="2" id="KW-0963">Cytoplasm</keyword>
<sequence>MDTALENIPEKAIPGDLICPLFESSNDTNQEIIYRFIPGHGCKTQQFEMNSQRIDAIVATLKGPIVVEPIEKESSSDSQDLLTNGNESETTFSENVPSEIEKEGRIIKQFLVSISNSNMHSSKFTDDQFINNLPREGDVVLARVTRINLQRITVDILAVETTPLPIDSGIGSNGSGITAPGGGSGAATFSISQASADLGETFRGIIRSQDVRATDRDRVKVMESFKPGDIIRAQVLSLGDGTHYYLTTASNQLGVVFAKSFNGAGEQMYAIDWQTMISPHTGITEKRKCAKPF</sequence>
<dbReference type="InterPro" id="IPR039771">
    <property type="entry name" value="Csl4"/>
</dbReference>
<dbReference type="EMBL" id="CP015058">
    <property type="protein sequence ID" value="QGN16982.1"/>
    <property type="molecule type" value="Genomic_DNA"/>
</dbReference>
<dbReference type="InterPro" id="IPR019495">
    <property type="entry name" value="EXOSC1_C"/>
</dbReference>
<name>A0ABX6EY35_KLUMA</name>